<dbReference type="PROSITE" id="PS50931">
    <property type="entry name" value="HTH_LYSR"/>
    <property type="match status" value="1"/>
</dbReference>
<dbReference type="SUPFAM" id="SSF53850">
    <property type="entry name" value="Periplasmic binding protein-like II"/>
    <property type="match status" value="1"/>
</dbReference>
<accession>A0A1S1X7B5</accession>
<dbReference type="InterPro" id="IPR005119">
    <property type="entry name" value="LysR_subst-bd"/>
</dbReference>
<dbReference type="Gene3D" id="3.40.190.290">
    <property type="match status" value="1"/>
</dbReference>
<dbReference type="EMBL" id="MTBD01000014">
    <property type="protein sequence ID" value="PRP71399.1"/>
    <property type="molecule type" value="Genomic_DNA"/>
</dbReference>
<dbReference type="InterPro" id="IPR058163">
    <property type="entry name" value="LysR-type_TF_proteobact-type"/>
</dbReference>
<evidence type="ECO:0000313" key="7">
    <source>
        <dbReference type="Proteomes" id="UP000239469"/>
    </source>
</evidence>
<dbReference type="InterPro" id="IPR036390">
    <property type="entry name" value="WH_DNA-bd_sf"/>
</dbReference>
<dbReference type="PANTHER" id="PTHR30537">
    <property type="entry name" value="HTH-TYPE TRANSCRIPTIONAL REGULATOR"/>
    <property type="match status" value="1"/>
</dbReference>
<evidence type="ECO:0000256" key="1">
    <source>
        <dbReference type="ARBA" id="ARBA00009437"/>
    </source>
</evidence>
<keyword evidence="2" id="KW-0805">Transcription regulation</keyword>
<evidence type="ECO:0000313" key="6">
    <source>
        <dbReference type="EMBL" id="PRP71399.1"/>
    </source>
</evidence>
<keyword evidence="3" id="KW-0238">DNA-binding</keyword>
<evidence type="ECO:0000256" key="2">
    <source>
        <dbReference type="ARBA" id="ARBA00023015"/>
    </source>
</evidence>
<evidence type="ECO:0000259" key="5">
    <source>
        <dbReference type="PROSITE" id="PS50931"/>
    </source>
</evidence>
<dbReference type="Pfam" id="PF00126">
    <property type="entry name" value="HTH_1"/>
    <property type="match status" value="1"/>
</dbReference>
<dbReference type="InterPro" id="IPR036388">
    <property type="entry name" value="WH-like_DNA-bd_sf"/>
</dbReference>
<dbReference type="PRINTS" id="PR00039">
    <property type="entry name" value="HTHLYSR"/>
</dbReference>
<reference evidence="6 7" key="1">
    <citation type="submission" date="2017-01" db="EMBL/GenBank/DDBJ databases">
        <title>New insights into the genetic diversity of Chromobacterium isolated from tropical freshwater lake.</title>
        <authorList>
            <person name="Santos A.B."/>
            <person name="Nascimento A.M."/>
            <person name="Da Silva P.C."/>
        </authorList>
    </citation>
    <scope>NUCLEOTIDE SEQUENCE [LARGE SCALE GENOMIC DNA]</scope>
    <source>
        <strain evidence="6 7">56AF</strain>
    </source>
</reference>
<dbReference type="GO" id="GO:0006351">
    <property type="term" value="P:DNA-templated transcription"/>
    <property type="evidence" value="ECO:0007669"/>
    <property type="project" value="TreeGrafter"/>
</dbReference>
<dbReference type="PANTHER" id="PTHR30537:SF3">
    <property type="entry name" value="TRANSCRIPTIONAL REGULATORY PROTEIN"/>
    <property type="match status" value="1"/>
</dbReference>
<dbReference type="GO" id="GO:0043565">
    <property type="term" value="F:sequence-specific DNA binding"/>
    <property type="evidence" value="ECO:0007669"/>
    <property type="project" value="TreeGrafter"/>
</dbReference>
<gene>
    <name evidence="6" type="ORF">BUE93_06945</name>
</gene>
<feature type="domain" description="HTH lysR-type" evidence="5">
    <location>
        <begin position="1"/>
        <end position="58"/>
    </location>
</feature>
<keyword evidence="4" id="KW-0804">Transcription</keyword>
<protein>
    <recommendedName>
        <fullName evidence="5">HTH lysR-type domain-containing protein</fullName>
    </recommendedName>
</protein>
<evidence type="ECO:0000256" key="3">
    <source>
        <dbReference type="ARBA" id="ARBA00023125"/>
    </source>
</evidence>
<dbReference type="AlphaFoldDB" id="A0A1S1X7B5"/>
<comment type="caution">
    <text evidence="6">The sequence shown here is derived from an EMBL/GenBank/DDBJ whole genome shotgun (WGS) entry which is preliminary data.</text>
</comment>
<dbReference type="GO" id="GO:0003700">
    <property type="term" value="F:DNA-binding transcription factor activity"/>
    <property type="evidence" value="ECO:0007669"/>
    <property type="project" value="InterPro"/>
</dbReference>
<dbReference type="Proteomes" id="UP000239469">
    <property type="component" value="Unassembled WGS sequence"/>
</dbReference>
<sequence>MNWNDVRFFLAIYRNGTLSAAARLLAVDQATVGRRLAALESSLGSRLFLRGSSGYTPTPLAEEILAEAMQVEQAALKLESKSQGQDNLACGRVRIATTDTLAQALVIPAMTHLRSRHPRIECSLVSGQELISLTRREADIAIRTVKPNNPDLIVRKLADLSVHLYASQAYLDRRGAPLRGSQFMGHELLLPLVNTGWAEMEKLSGEPISQGTVAARFSSLWSMLSACASGIGIAELPDFVAAWGGDMRQIWPEQDKTYPIWLVVPPDLYKTSRVRAVIDMIDEVLSGKGPDIWQTPGNWLMPYASIPSPA</sequence>
<comment type="similarity">
    <text evidence="1">Belongs to the LysR transcriptional regulatory family.</text>
</comment>
<organism evidence="6 7">
    <name type="scientific">Chromobacterium amazonense</name>
    <dbReference type="NCBI Taxonomy" id="1382803"/>
    <lineage>
        <taxon>Bacteria</taxon>
        <taxon>Pseudomonadati</taxon>
        <taxon>Pseudomonadota</taxon>
        <taxon>Betaproteobacteria</taxon>
        <taxon>Neisseriales</taxon>
        <taxon>Chromobacteriaceae</taxon>
        <taxon>Chromobacterium</taxon>
    </lineage>
</organism>
<proteinExistence type="inferred from homology"/>
<dbReference type="Gene3D" id="1.10.10.10">
    <property type="entry name" value="Winged helix-like DNA-binding domain superfamily/Winged helix DNA-binding domain"/>
    <property type="match status" value="1"/>
</dbReference>
<evidence type="ECO:0000256" key="4">
    <source>
        <dbReference type="ARBA" id="ARBA00023163"/>
    </source>
</evidence>
<dbReference type="InterPro" id="IPR000847">
    <property type="entry name" value="LysR_HTH_N"/>
</dbReference>
<dbReference type="Pfam" id="PF03466">
    <property type="entry name" value="LysR_substrate"/>
    <property type="match status" value="1"/>
</dbReference>
<name>A0A1S1X7B5_9NEIS</name>
<dbReference type="SUPFAM" id="SSF46785">
    <property type="entry name" value="Winged helix' DNA-binding domain"/>
    <property type="match status" value="1"/>
</dbReference>